<name>A0A395W899_9FIRM</name>
<dbReference type="CDD" id="cd00082">
    <property type="entry name" value="HisKA"/>
    <property type="match status" value="1"/>
</dbReference>
<evidence type="ECO:0000313" key="13">
    <source>
        <dbReference type="Proteomes" id="UP000265489"/>
    </source>
</evidence>
<dbReference type="Proteomes" id="UP000284651">
    <property type="component" value="Unassembled WGS sequence"/>
</dbReference>
<dbReference type="InterPro" id="IPR003661">
    <property type="entry name" value="HisK_dim/P_dom"/>
</dbReference>
<dbReference type="GO" id="GO:0016036">
    <property type="term" value="P:cellular response to phosphate starvation"/>
    <property type="evidence" value="ECO:0007669"/>
    <property type="project" value="TreeGrafter"/>
</dbReference>
<comment type="catalytic activity">
    <reaction evidence="1">
        <text>ATP + protein L-histidine = ADP + protein N-phospho-L-histidine.</text>
        <dbReference type="EC" id="2.7.13.3"/>
    </reaction>
</comment>
<evidence type="ECO:0000313" key="12">
    <source>
        <dbReference type="EMBL" id="RHB03794.1"/>
    </source>
</evidence>
<dbReference type="InterPro" id="IPR036097">
    <property type="entry name" value="HisK_dim/P_sf"/>
</dbReference>
<dbReference type="InterPro" id="IPR005467">
    <property type="entry name" value="His_kinase_dom"/>
</dbReference>
<evidence type="ECO:0000256" key="1">
    <source>
        <dbReference type="ARBA" id="ARBA00000085"/>
    </source>
</evidence>
<dbReference type="InterPro" id="IPR050351">
    <property type="entry name" value="BphY/WalK/GraS-like"/>
</dbReference>
<keyword evidence="8" id="KW-0472">Membrane</keyword>
<dbReference type="Pfam" id="PF00512">
    <property type="entry name" value="HisKA"/>
    <property type="match status" value="1"/>
</dbReference>
<dbReference type="SMART" id="SM00387">
    <property type="entry name" value="HATPase_c"/>
    <property type="match status" value="1"/>
</dbReference>
<dbReference type="Proteomes" id="UP000265489">
    <property type="component" value="Unassembled WGS sequence"/>
</dbReference>
<evidence type="ECO:0000256" key="7">
    <source>
        <dbReference type="ARBA" id="ARBA00023012"/>
    </source>
</evidence>
<evidence type="ECO:0000313" key="15">
    <source>
        <dbReference type="Proteomes" id="UP000285288"/>
    </source>
</evidence>
<evidence type="ECO:0000256" key="4">
    <source>
        <dbReference type="ARBA" id="ARBA00022553"/>
    </source>
</evidence>
<dbReference type="GO" id="GO:0000155">
    <property type="term" value="F:phosphorelay sensor kinase activity"/>
    <property type="evidence" value="ECO:0007669"/>
    <property type="project" value="InterPro"/>
</dbReference>
<evidence type="ECO:0000313" key="14">
    <source>
        <dbReference type="Proteomes" id="UP000284651"/>
    </source>
</evidence>
<dbReference type="AlphaFoldDB" id="A0A395W899"/>
<dbReference type="PANTHER" id="PTHR45453">
    <property type="entry name" value="PHOSPHATE REGULON SENSOR PROTEIN PHOR"/>
    <property type="match status" value="1"/>
</dbReference>
<evidence type="ECO:0000256" key="3">
    <source>
        <dbReference type="ARBA" id="ARBA00012438"/>
    </source>
</evidence>
<keyword evidence="7" id="KW-0902">Two-component regulatory system</keyword>
<keyword evidence="6 10" id="KW-0418">Kinase</keyword>
<dbReference type="EMBL" id="QRYQ01000020">
    <property type="protein sequence ID" value="RGU90037.1"/>
    <property type="molecule type" value="Genomic_DNA"/>
</dbReference>
<gene>
    <name evidence="12" type="ORF">DW907_08120</name>
    <name evidence="11" type="ORF">DWV56_10050</name>
    <name evidence="10" type="ORF">DWW32_09545</name>
</gene>
<reference evidence="13 14" key="1">
    <citation type="submission" date="2018-08" db="EMBL/GenBank/DDBJ databases">
        <title>A genome reference for cultivated species of the human gut microbiota.</title>
        <authorList>
            <person name="Zou Y."/>
            <person name="Xue W."/>
            <person name="Luo G."/>
        </authorList>
    </citation>
    <scope>NUCLEOTIDE SEQUENCE [LARGE SCALE GENOMIC DNA]</scope>
    <source>
        <strain evidence="11 14">AF10-31</strain>
        <strain evidence="10 13">AF15-20</strain>
        <strain evidence="12 15">AM42-13AC</strain>
    </source>
</reference>
<dbReference type="InterPro" id="IPR036890">
    <property type="entry name" value="HATPase_C_sf"/>
</dbReference>
<evidence type="ECO:0000256" key="2">
    <source>
        <dbReference type="ARBA" id="ARBA00004370"/>
    </source>
</evidence>
<dbReference type="RefSeq" id="WP_003864100.1">
    <property type="nucleotide sequence ID" value="NZ_CABLCL010000022.1"/>
</dbReference>
<dbReference type="PRINTS" id="PR00344">
    <property type="entry name" value="BCTRLSENSOR"/>
</dbReference>
<dbReference type="EC" id="2.7.13.3" evidence="3"/>
<sequence>MLKKLQTKFILILMSFVSVILLSVFGIVCCSNYVHDKKDVERSLEMALRLKDKDFSISFGNSRNFNGNSFVIYTDSDYEYMITSRTVWNIYAEDAQSLIESVEHKEDVGVLKKLGFAYKKEKITNYQVNEDTLIPSGYAVAFVDISNMQSSFQRMLIISVQIGSSVLLVFFILSCILSKWALKPVEQAWDKQKQFVADASHELKTPLTVILADSDVLLNHSTESISSQKKWIESIQSEANRMRKLVENMLFLAKNDANRIEISMQNCSLSDICFHCVLPFESIAFEKGIDLIDEVEENIEVHGNESQLKQLILIFLDNAIKYTPKGGKIYFKLAKIQNKPVLTIRNTDSYIPPEDLKHVFERFYRVDKSRKYQGGAGLGLSIASQIAQSHKIKLSVTSDEKQGTEFTLNF</sequence>
<protein>
    <recommendedName>
        <fullName evidence="3">histidine kinase</fullName>
        <ecNumber evidence="3">2.7.13.3</ecNumber>
    </recommendedName>
</protein>
<dbReference type="Proteomes" id="UP000285288">
    <property type="component" value="Unassembled WGS sequence"/>
</dbReference>
<evidence type="ECO:0000256" key="8">
    <source>
        <dbReference type="SAM" id="Phobius"/>
    </source>
</evidence>
<dbReference type="Gene3D" id="3.30.565.10">
    <property type="entry name" value="Histidine kinase-like ATPase, C-terminal domain"/>
    <property type="match status" value="1"/>
</dbReference>
<feature type="domain" description="Histidine kinase" evidence="9">
    <location>
        <begin position="198"/>
        <end position="410"/>
    </location>
</feature>
<dbReference type="EMBL" id="QSGD01000032">
    <property type="protein sequence ID" value="RHB03794.1"/>
    <property type="molecule type" value="Genomic_DNA"/>
</dbReference>
<dbReference type="Pfam" id="PF02518">
    <property type="entry name" value="HATPase_c"/>
    <property type="match status" value="1"/>
</dbReference>
<evidence type="ECO:0000256" key="6">
    <source>
        <dbReference type="ARBA" id="ARBA00022777"/>
    </source>
</evidence>
<organism evidence="10 13">
    <name type="scientific">Holdemanella biformis</name>
    <dbReference type="NCBI Taxonomy" id="1735"/>
    <lineage>
        <taxon>Bacteria</taxon>
        <taxon>Bacillati</taxon>
        <taxon>Bacillota</taxon>
        <taxon>Erysipelotrichia</taxon>
        <taxon>Erysipelotrichales</taxon>
        <taxon>Erysipelotrichaceae</taxon>
        <taxon>Holdemanella</taxon>
    </lineage>
</organism>
<dbReference type="SUPFAM" id="SSF55874">
    <property type="entry name" value="ATPase domain of HSP90 chaperone/DNA topoisomerase II/histidine kinase"/>
    <property type="match status" value="1"/>
</dbReference>
<dbReference type="PANTHER" id="PTHR45453:SF1">
    <property type="entry name" value="PHOSPHATE REGULON SENSOR PROTEIN PHOR"/>
    <property type="match status" value="1"/>
</dbReference>
<dbReference type="CDD" id="cd00075">
    <property type="entry name" value="HATPase"/>
    <property type="match status" value="1"/>
</dbReference>
<dbReference type="SUPFAM" id="SSF47384">
    <property type="entry name" value="Homodimeric domain of signal transducing histidine kinase"/>
    <property type="match status" value="1"/>
</dbReference>
<keyword evidence="8" id="KW-1133">Transmembrane helix</keyword>
<keyword evidence="5" id="KW-0808">Transferase</keyword>
<dbReference type="GO" id="GO:0005886">
    <property type="term" value="C:plasma membrane"/>
    <property type="evidence" value="ECO:0007669"/>
    <property type="project" value="TreeGrafter"/>
</dbReference>
<evidence type="ECO:0000313" key="11">
    <source>
        <dbReference type="EMBL" id="RGW72949.1"/>
    </source>
</evidence>
<evidence type="ECO:0000313" key="10">
    <source>
        <dbReference type="EMBL" id="RGU90037.1"/>
    </source>
</evidence>
<dbReference type="InterPro" id="IPR003594">
    <property type="entry name" value="HATPase_dom"/>
</dbReference>
<feature type="transmembrane region" description="Helical" evidence="8">
    <location>
        <begin position="156"/>
        <end position="177"/>
    </location>
</feature>
<dbReference type="InterPro" id="IPR004358">
    <property type="entry name" value="Sig_transdc_His_kin-like_C"/>
</dbReference>
<comment type="caution">
    <text evidence="10">The sequence shown here is derived from an EMBL/GenBank/DDBJ whole genome shotgun (WGS) entry which is preliminary data.</text>
</comment>
<feature type="transmembrane region" description="Helical" evidence="8">
    <location>
        <begin position="9"/>
        <end position="34"/>
    </location>
</feature>
<keyword evidence="4" id="KW-0597">Phosphoprotein</keyword>
<dbReference type="GeneID" id="66580224"/>
<keyword evidence="8" id="KW-0812">Transmembrane</keyword>
<comment type="subcellular location">
    <subcellularLocation>
        <location evidence="2">Membrane</location>
    </subcellularLocation>
</comment>
<accession>A0A395W899</accession>
<dbReference type="SMART" id="SM00388">
    <property type="entry name" value="HisKA"/>
    <property type="match status" value="1"/>
</dbReference>
<dbReference type="EMBL" id="QSAT01000037">
    <property type="protein sequence ID" value="RGW72949.1"/>
    <property type="molecule type" value="Genomic_DNA"/>
</dbReference>
<evidence type="ECO:0000259" key="9">
    <source>
        <dbReference type="PROSITE" id="PS50109"/>
    </source>
</evidence>
<dbReference type="GO" id="GO:0004721">
    <property type="term" value="F:phosphoprotein phosphatase activity"/>
    <property type="evidence" value="ECO:0007669"/>
    <property type="project" value="TreeGrafter"/>
</dbReference>
<dbReference type="Gene3D" id="1.10.287.130">
    <property type="match status" value="1"/>
</dbReference>
<dbReference type="PROSITE" id="PS50109">
    <property type="entry name" value="HIS_KIN"/>
    <property type="match status" value="1"/>
</dbReference>
<proteinExistence type="predicted"/>
<evidence type="ECO:0000256" key="5">
    <source>
        <dbReference type="ARBA" id="ARBA00022679"/>
    </source>
</evidence>
<dbReference type="FunFam" id="1.10.287.130:FF:000001">
    <property type="entry name" value="Two-component sensor histidine kinase"/>
    <property type="match status" value="1"/>
</dbReference>